<dbReference type="Pfam" id="PF16804">
    <property type="entry name" value="DUF5071"/>
    <property type="match status" value="1"/>
</dbReference>
<gene>
    <name evidence="2" type="ORF">C7Y44_17805</name>
</gene>
<name>A0ABY3AMF4_PAEPP</name>
<sequence length="133" mass="15687">MTLDDVKQYLPTDKCDYDSIDRLKSLKPKDLQMIIPELLEWIKDINWPVAPKIIEILLPLDKLLLPQLKVILRCNEYDWIEVCLWGIVEKLKTETIVGLKEELLMLSKSTNPNFIEYEIPQICKDIMSMHNME</sequence>
<evidence type="ECO:0000313" key="2">
    <source>
        <dbReference type="EMBL" id="TQR43965.1"/>
    </source>
</evidence>
<keyword evidence="3" id="KW-1185">Reference proteome</keyword>
<dbReference type="Gene3D" id="1.25.40.750">
    <property type="entry name" value="Domain of unknown function DUF5071"/>
    <property type="match status" value="1"/>
</dbReference>
<proteinExistence type="predicted"/>
<organism evidence="2 3">
    <name type="scientific">Paenibacillus popilliae</name>
    <name type="common">Bacillus popilliae</name>
    <dbReference type="NCBI Taxonomy" id="78057"/>
    <lineage>
        <taxon>Bacteria</taxon>
        <taxon>Bacillati</taxon>
        <taxon>Bacillota</taxon>
        <taxon>Bacilli</taxon>
        <taxon>Bacillales</taxon>
        <taxon>Paenibacillaceae</taxon>
        <taxon>Paenibacillus</taxon>
    </lineage>
</organism>
<protein>
    <submittedName>
        <fullName evidence="2">DUF5071 domain-containing protein</fullName>
    </submittedName>
</protein>
<accession>A0ABY3AMF4</accession>
<dbReference type="InterPro" id="IPR031837">
    <property type="entry name" value="DUF5071"/>
</dbReference>
<dbReference type="Proteomes" id="UP000316208">
    <property type="component" value="Unassembled WGS sequence"/>
</dbReference>
<dbReference type="EMBL" id="SADY01000005">
    <property type="protein sequence ID" value="TQR43965.1"/>
    <property type="molecule type" value="Genomic_DNA"/>
</dbReference>
<comment type="caution">
    <text evidence="2">The sequence shown here is derived from an EMBL/GenBank/DDBJ whole genome shotgun (WGS) entry which is preliminary data.</text>
</comment>
<evidence type="ECO:0000313" key="3">
    <source>
        <dbReference type="Proteomes" id="UP000316208"/>
    </source>
</evidence>
<reference evidence="2 3" key="1">
    <citation type="submission" date="2018-03" db="EMBL/GenBank/DDBJ databases">
        <title>Aerobic endospore-forming bacteria genome sequencing and assembly.</title>
        <authorList>
            <person name="Cavalcante D.A."/>
            <person name="Driks A."/>
            <person name="Putonti C."/>
            <person name="De-Souza M.T."/>
        </authorList>
    </citation>
    <scope>NUCLEOTIDE SEQUENCE [LARGE SCALE GENOMIC DNA]</scope>
    <source>
        <strain evidence="2 3">SDF0028</strain>
    </source>
</reference>
<dbReference type="InterPro" id="IPR038692">
    <property type="entry name" value="Cthe_2751_sf"/>
</dbReference>
<feature type="domain" description="DUF5071" evidence="1">
    <location>
        <begin position="10"/>
        <end position="126"/>
    </location>
</feature>
<evidence type="ECO:0000259" key="1">
    <source>
        <dbReference type="Pfam" id="PF16804"/>
    </source>
</evidence>